<proteinExistence type="predicted"/>
<reference evidence="1" key="2">
    <citation type="journal article" date="2015" name="Fish Shellfish Immunol.">
        <title>Early steps in the European eel (Anguilla anguilla)-Vibrio vulnificus interaction in the gills: Role of the RtxA13 toxin.</title>
        <authorList>
            <person name="Callol A."/>
            <person name="Pajuelo D."/>
            <person name="Ebbesson L."/>
            <person name="Teles M."/>
            <person name="MacKenzie S."/>
            <person name="Amaro C."/>
        </authorList>
    </citation>
    <scope>NUCLEOTIDE SEQUENCE</scope>
</reference>
<organism evidence="1">
    <name type="scientific">Anguilla anguilla</name>
    <name type="common">European freshwater eel</name>
    <name type="synonym">Muraena anguilla</name>
    <dbReference type="NCBI Taxonomy" id="7936"/>
    <lineage>
        <taxon>Eukaryota</taxon>
        <taxon>Metazoa</taxon>
        <taxon>Chordata</taxon>
        <taxon>Craniata</taxon>
        <taxon>Vertebrata</taxon>
        <taxon>Euteleostomi</taxon>
        <taxon>Actinopterygii</taxon>
        <taxon>Neopterygii</taxon>
        <taxon>Teleostei</taxon>
        <taxon>Anguilliformes</taxon>
        <taxon>Anguillidae</taxon>
        <taxon>Anguilla</taxon>
    </lineage>
</organism>
<accession>A0A0E9PFC4</accession>
<protein>
    <submittedName>
        <fullName evidence="1">Uncharacterized protein</fullName>
    </submittedName>
</protein>
<dbReference type="EMBL" id="GBXM01105266">
    <property type="protein sequence ID" value="JAH03311.1"/>
    <property type="molecule type" value="Transcribed_RNA"/>
</dbReference>
<sequence length="12" mass="1457">MSNRIYTVNTEE</sequence>
<reference evidence="1" key="1">
    <citation type="submission" date="2014-11" db="EMBL/GenBank/DDBJ databases">
        <authorList>
            <person name="Amaro Gonzalez C."/>
        </authorList>
    </citation>
    <scope>NUCLEOTIDE SEQUENCE</scope>
</reference>
<evidence type="ECO:0000313" key="1">
    <source>
        <dbReference type="EMBL" id="JAH03311.1"/>
    </source>
</evidence>
<name>A0A0E9PFC4_ANGAN</name>